<dbReference type="OrthoDB" id="8626951at2"/>
<dbReference type="Pfam" id="PF00480">
    <property type="entry name" value="ROK"/>
    <property type="match status" value="1"/>
</dbReference>
<dbReference type="EMBL" id="NEVM01000001">
    <property type="protein sequence ID" value="OZI37629.1"/>
    <property type="molecule type" value="Genomic_DNA"/>
</dbReference>
<dbReference type="CDD" id="cd23763">
    <property type="entry name" value="ASKHA_ATPase_ROK"/>
    <property type="match status" value="1"/>
</dbReference>
<dbReference type="GO" id="GO:0016301">
    <property type="term" value="F:kinase activity"/>
    <property type="evidence" value="ECO:0007669"/>
    <property type="project" value="UniProtKB-KW"/>
</dbReference>
<name>A0A261SJL9_9BORD</name>
<gene>
    <name evidence="2" type="ORF">CAL29_04330</name>
</gene>
<accession>A0A261SJL9</accession>
<comment type="caution">
    <text evidence="2">The sequence shown here is derived from an EMBL/GenBank/DDBJ whole genome shotgun (WGS) entry which is preliminary data.</text>
</comment>
<keyword evidence="3" id="KW-1185">Reference proteome</keyword>
<comment type="similarity">
    <text evidence="1">Belongs to the ROK (NagC/XylR) family.</text>
</comment>
<dbReference type="Gene3D" id="3.30.420.40">
    <property type="match status" value="1"/>
</dbReference>
<dbReference type="RefSeq" id="WP_094851730.1">
    <property type="nucleotide sequence ID" value="NZ_NEVM01000001.1"/>
</dbReference>
<dbReference type="PANTHER" id="PTHR18964">
    <property type="entry name" value="ROK (REPRESSOR, ORF, KINASE) FAMILY"/>
    <property type="match status" value="1"/>
</dbReference>
<dbReference type="InterPro" id="IPR043129">
    <property type="entry name" value="ATPase_NBD"/>
</dbReference>
<organism evidence="2 3">
    <name type="scientific">Bordetella genomosp. 10</name>
    <dbReference type="NCBI Taxonomy" id="1416804"/>
    <lineage>
        <taxon>Bacteria</taxon>
        <taxon>Pseudomonadati</taxon>
        <taxon>Pseudomonadota</taxon>
        <taxon>Betaproteobacteria</taxon>
        <taxon>Burkholderiales</taxon>
        <taxon>Alcaligenaceae</taxon>
        <taxon>Bordetella</taxon>
    </lineage>
</organism>
<evidence type="ECO:0000313" key="2">
    <source>
        <dbReference type="EMBL" id="OZI37629.1"/>
    </source>
</evidence>
<proteinExistence type="inferred from homology"/>
<dbReference type="SUPFAM" id="SSF53067">
    <property type="entry name" value="Actin-like ATPase domain"/>
    <property type="match status" value="1"/>
</dbReference>
<sequence length="357" mass="39349">MQKNPLRQPHGSPDLPAVTISSYSLELREGKGFVGDRASRTAFRAGLDRWRKLYRRLLGEDVFGVMPTEDIGKRAVDELLREEGDAAAVILSAMEDHAAQLARVVRRFARHPSWQGVQRVAVGGGFKQSLAGRRTIRRADQLLREAKVEIRLRAMHHHSDEGGLIGWVHVAPPALWRHYDAMLAVDIGGTNVRCGIVRVPGKEGDGKRRDPDAARVGNLRKWGHAADKETTHREHLVQGIADMLTRLIDKADKKGLKLAPLVGVACPGHIHGDGVITSGAQNLPGDWEHENFHLPHKLMEVLPSINGIPPTVCLHNDAVVQGLSELPWMRDVSRWAVLTMGTGLGNASYVNDEAQED</sequence>
<protein>
    <submittedName>
        <fullName evidence="2">Glucokinase</fullName>
    </submittedName>
</protein>
<dbReference type="Proteomes" id="UP000216020">
    <property type="component" value="Unassembled WGS sequence"/>
</dbReference>
<dbReference type="AlphaFoldDB" id="A0A261SJL9"/>
<keyword evidence="2" id="KW-0418">Kinase</keyword>
<evidence type="ECO:0000256" key="1">
    <source>
        <dbReference type="ARBA" id="ARBA00006479"/>
    </source>
</evidence>
<evidence type="ECO:0000313" key="3">
    <source>
        <dbReference type="Proteomes" id="UP000216020"/>
    </source>
</evidence>
<dbReference type="InterPro" id="IPR000600">
    <property type="entry name" value="ROK"/>
</dbReference>
<dbReference type="PANTHER" id="PTHR18964:SF149">
    <property type="entry name" value="BIFUNCTIONAL UDP-N-ACETYLGLUCOSAMINE 2-EPIMERASE_N-ACETYLMANNOSAMINE KINASE"/>
    <property type="match status" value="1"/>
</dbReference>
<reference evidence="3" key="1">
    <citation type="submission" date="2017-05" db="EMBL/GenBank/DDBJ databases">
        <title>Complete and WGS of Bordetella genogroups.</title>
        <authorList>
            <person name="Spilker T."/>
            <person name="Lipuma J."/>
        </authorList>
    </citation>
    <scope>NUCLEOTIDE SEQUENCE [LARGE SCALE GENOMIC DNA]</scope>
    <source>
        <strain evidence="3">AU16122</strain>
    </source>
</reference>
<keyword evidence="2" id="KW-0808">Transferase</keyword>